<evidence type="ECO:0000313" key="3">
    <source>
        <dbReference type="Proteomes" id="UP000572817"/>
    </source>
</evidence>
<evidence type="ECO:0000259" key="1">
    <source>
        <dbReference type="Pfam" id="PF08450"/>
    </source>
</evidence>
<name>A0A8H4IXC3_9PEZI</name>
<dbReference type="PANTHER" id="PTHR47064:SF2">
    <property type="entry name" value="SMP-30_GLUCONOLACTONASE_LRE-LIKE REGION DOMAIN-CONTAINING PROTEIN-RELATED"/>
    <property type="match status" value="1"/>
</dbReference>
<protein>
    <submittedName>
        <fullName evidence="2">Six-bladed beta-propeller TolB-like protein</fullName>
    </submittedName>
</protein>
<dbReference type="EMBL" id="WWBZ02000016">
    <property type="protein sequence ID" value="KAF4309195.1"/>
    <property type="molecule type" value="Genomic_DNA"/>
</dbReference>
<dbReference type="Pfam" id="PF08450">
    <property type="entry name" value="SGL"/>
    <property type="match status" value="1"/>
</dbReference>
<dbReference type="Gene3D" id="2.120.10.30">
    <property type="entry name" value="TolB, C-terminal domain"/>
    <property type="match status" value="1"/>
</dbReference>
<proteinExistence type="predicted"/>
<dbReference type="InterPro" id="IPR011042">
    <property type="entry name" value="6-blade_b-propeller_TolB-like"/>
</dbReference>
<feature type="domain" description="SMP-30/Gluconolactonase/LRE-like region" evidence="1">
    <location>
        <begin position="142"/>
        <end position="343"/>
    </location>
</feature>
<organism evidence="2 3">
    <name type="scientific">Botryosphaeria dothidea</name>
    <dbReference type="NCBI Taxonomy" id="55169"/>
    <lineage>
        <taxon>Eukaryota</taxon>
        <taxon>Fungi</taxon>
        <taxon>Dikarya</taxon>
        <taxon>Ascomycota</taxon>
        <taxon>Pezizomycotina</taxon>
        <taxon>Dothideomycetes</taxon>
        <taxon>Dothideomycetes incertae sedis</taxon>
        <taxon>Botryosphaeriales</taxon>
        <taxon>Botryosphaeriaceae</taxon>
        <taxon>Botryosphaeria</taxon>
    </lineage>
</organism>
<keyword evidence="3" id="KW-1185">Reference proteome</keyword>
<accession>A0A8H4IXC3</accession>
<dbReference type="Proteomes" id="UP000572817">
    <property type="component" value="Unassembled WGS sequence"/>
</dbReference>
<comment type="caution">
    <text evidence="2">The sequence shown here is derived from an EMBL/GenBank/DDBJ whole genome shotgun (WGS) entry which is preliminary data.</text>
</comment>
<gene>
    <name evidence="2" type="ORF">GTA08_BOTSDO02161</name>
</gene>
<reference evidence="2" key="1">
    <citation type="submission" date="2020-04" db="EMBL/GenBank/DDBJ databases">
        <title>Genome Assembly and Annotation of Botryosphaeria dothidea sdau 11-99, a Latent Pathogen of Apple Fruit Ring Rot in China.</title>
        <authorList>
            <person name="Yu C."/>
            <person name="Diao Y."/>
            <person name="Lu Q."/>
            <person name="Zhao J."/>
            <person name="Cui S."/>
            <person name="Peng C."/>
            <person name="He B."/>
            <person name="Liu H."/>
        </authorList>
    </citation>
    <scope>NUCLEOTIDE SEQUENCE [LARGE SCALE GENOMIC DNA]</scope>
    <source>
        <strain evidence="2">Sdau11-99</strain>
    </source>
</reference>
<dbReference type="InterPro" id="IPR052988">
    <property type="entry name" value="Oryzine_lactonohydrolase"/>
</dbReference>
<evidence type="ECO:0000313" key="2">
    <source>
        <dbReference type="EMBL" id="KAF4309195.1"/>
    </source>
</evidence>
<sequence>MGVVEVAADAEVATAQYLSHERPGSLLGPLCSPPFMMHHGEPMPALSNFAVHDDAFDAILGPEPRLQLLLEHQPYPFAHEAGVFIPSTSELFITSNRFYDGSGPRIQISKISVEDHPAKPKWEEIHDGKIVMANGGVNYKDGILFCSQGSLDQPAALYHMSASAPYTSTLIIDNFHGRQFNSVNDVVVHSDGSIWFTDPIYGFEQGYRSPPQLPNQVYRYDPHTKNIRAVADGFGRPNGICFSPDEKIVYITDTDWIHGDGTTDNTRPSSIYAFDVAYYSGQPFLINRRLFAFADSGIPDGIKVDLDGNVYSGCGDGLNVWSPGGVLLGRVLVEGGVANFCFGRRGEVFLLNEHKLWRAQLANSVRGALLRL</sequence>
<dbReference type="OrthoDB" id="423498at2759"/>
<dbReference type="PANTHER" id="PTHR47064">
    <property type="entry name" value="PUTATIVE (AFU_ORTHOLOGUE AFUA_1G08990)-RELATED"/>
    <property type="match status" value="1"/>
</dbReference>
<dbReference type="InterPro" id="IPR013658">
    <property type="entry name" value="SGL"/>
</dbReference>
<dbReference type="SUPFAM" id="SSF63829">
    <property type="entry name" value="Calcium-dependent phosphotriesterase"/>
    <property type="match status" value="1"/>
</dbReference>
<dbReference type="AlphaFoldDB" id="A0A8H4IXC3"/>